<name>A0A2B7XTS0_9EURO</name>
<evidence type="ECO:0000313" key="3">
    <source>
        <dbReference type="Proteomes" id="UP000223968"/>
    </source>
</evidence>
<comment type="caution">
    <text evidence="2">The sequence shown here is derived from an EMBL/GenBank/DDBJ whole genome shotgun (WGS) entry which is preliminary data.</text>
</comment>
<evidence type="ECO:0000313" key="2">
    <source>
        <dbReference type="EMBL" id="PGH15164.1"/>
    </source>
</evidence>
<dbReference type="Proteomes" id="UP000223968">
    <property type="component" value="Unassembled WGS sequence"/>
</dbReference>
<evidence type="ECO:0000256" key="1">
    <source>
        <dbReference type="SAM" id="MobiDB-lite"/>
    </source>
</evidence>
<reference evidence="2 3" key="1">
    <citation type="submission" date="2017-10" db="EMBL/GenBank/DDBJ databases">
        <title>Comparative genomics in systemic dimorphic fungi from Ajellomycetaceae.</title>
        <authorList>
            <person name="Munoz J.F."/>
            <person name="Mcewen J.G."/>
            <person name="Clay O.K."/>
            <person name="Cuomo C.A."/>
        </authorList>
    </citation>
    <scope>NUCLEOTIDE SEQUENCE [LARGE SCALE GENOMIC DNA]</scope>
    <source>
        <strain evidence="2 3">UAMH5409</strain>
    </source>
</reference>
<organism evidence="2 3">
    <name type="scientific">Helicocarpus griseus UAMH5409</name>
    <dbReference type="NCBI Taxonomy" id="1447875"/>
    <lineage>
        <taxon>Eukaryota</taxon>
        <taxon>Fungi</taxon>
        <taxon>Dikarya</taxon>
        <taxon>Ascomycota</taxon>
        <taxon>Pezizomycotina</taxon>
        <taxon>Eurotiomycetes</taxon>
        <taxon>Eurotiomycetidae</taxon>
        <taxon>Onygenales</taxon>
        <taxon>Ajellomycetaceae</taxon>
        <taxon>Helicocarpus</taxon>
    </lineage>
</organism>
<feature type="region of interest" description="Disordered" evidence="1">
    <location>
        <begin position="369"/>
        <end position="394"/>
    </location>
</feature>
<proteinExistence type="predicted"/>
<evidence type="ECO:0008006" key="4">
    <source>
        <dbReference type="Google" id="ProtNLM"/>
    </source>
</evidence>
<dbReference type="AlphaFoldDB" id="A0A2B7XTS0"/>
<dbReference type="STRING" id="1447875.A0A2B7XTS0"/>
<keyword evidence="3" id="KW-1185">Reference proteome</keyword>
<dbReference type="EMBL" id="PDNB01000027">
    <property type="protein sequence ID" value="PGH15164.1"/>
    <property type="molecule type" value="Genomic_DNA"/>
</dbReference>
<feature type="compositionally biased region" description="Acidic residues" evidence="1">
    <location>
        <begin position="376"/>
        <end position="394"/>
    </location>
</feature>
<sequence length="506" mass="57943">MDKFPQEIISAILSHIEQDEDSDAEDQPQIRRYATISRQWQYAVERITLDNIEVESTELSTFANLFRPSQNHRRTLVKAIFYNVLLPAYSDEACCEYENEDEKEANNQAFSNAISGLFNVLESLDDDEVRKAGGLILCLNSYSPMDTNKLPAYKRKIREARLGDRKDLWEKRYRASFLQLKNPEWLPVLSNISEFVCREGYHSRNIEPASGFAIAAKFKHLERCTLEFCDKGHISTEVRRRNRNKFAEAISTSTQQSVDIIKIQLVSDGPTDEGSTPPRLLTSSSPVDSLNVSIHNFIQQANVGKILLFDHIVAPELFWPFSPNTTAISSPFWKSLRQIQVNMQACTPDGDWYFMVDPNIASYAEFTTDTGNANSDVEEDTYDSDEESDSDIEAENTFRSIPDPKRMNPLLIAMARAVQHASSLERMWVNIPGPDLSPKYVRKDVTRIFEVYYVAEGVDDNCDETPNDKTRLIWQVGDWRPDEEVEKEWRKAISPDGVVLYNVPDY</sequence>
<protein>
    <recommendedName>
        <fullName evidence="4">F-box domain-containing protein</fullName>
    </recommendedName>
</protein>
<dbReference type="OrthoDB" id="4170377at2759"/>
<gene>
    <name evidence="2" type="ORF">AJ79_02529</name>
</gene>
<accession>A0A2B7XTS0</accession>